<keyword evidence="6" id="KW-1185">Reference proteome</keyword>
<dbReference type="InterPro" id="IPR002509">
    <property type="entry name" value="NODB_dom"/>
</dbReference>
<evidence type="ECO:0000256" key="1">
    <source>
        <dbReference type="ARBA" id="ARBA00004613"/>
    </source>
</evidence>
<dbReference type="Pfam" id="PF01522">
    <property type="entry name" value="Polysacc_deac_1"/>
    <property type="match status" value="1"/>
</dbReference>
<dbReference type="EMBL" id="BSRZ01000002">
    <property type="protein sequence ID" value="GLW63247.1"/>
    <property type="molecule type" value="Genomic_DNA"/>
</dbReference>
<dbReference type="GO" id="GO:0005576">
    <property type="term" value="C:extracellular region"/>
    <property type="evidence" value="ECO:0007669"/>
    <property type="project" value="UniProtKB-SubCell"/>
</dbReference>
<protein>
    <submittedName>
        <fullName evidence="5">Xylanase</fullName>
    </submittedName>
</protein>
<evidence type="ECO:0000256" key="2">
    <source>
        <dbReference type="ARBA" id="ARBA00022729"/>
    </source>
</evidence>
<keyword evidence="5" id="KW-0858">Xylan degradation</keyword>
<keyword evidence="5" id="KW-0624">Polysaccharide degradation</keyword>
<evidence type="ECO:0000313" key="6">
    <source>
        <dbReference type="Proteomes" id="UP001165124"/>
    </source>
</evidence>
<sequence>MPLLHKIAGVVIVCAVILGLVLPREERGDAPERAAARAGAQSEPRGESGGRKAADPARRQERPSAPPSPTTTVIAQARPEAARVRANELGQIPVLMYHRIVKKPEMSLDRSVQEFRDEMERLARTGYTPITAGEFAAGWINVPAGRYPVVLTFDDSTPGHFALDAGGNPAPDTAVAILMETARRHPGFRPTATFYLNKELFQMGDRAAEGLKWLVRHGFELGNHTLSHKNLAELSQSAVQKEIGEIESQITSLAGIHTTTLAYPFGVEPKKPAWAHAKDGSYQFKGVFLAGWRPSASPFSKDFDWRRIPRVRSEGKIAEDDCKRYCSTAWLDWLDKNPGERYISDGDPNTVSFPRAAERKLADRFRAYARAY</sequence>
<dbReference type="InterPro" id="IPR011330">
    <property type="entry name" value="Glyco_hydro/deAcase_b/a-brl"/>
</dbReference>
<gene>
    <name evidence="5" type="ORF">Arub01_14910</name>
</gene>
<organism evidence="5 6">
    <name type="scientific">Actinomadura rubrobrunea</name>
    <dbReference type="NCBI Taxonomy" id="115335"/>
    <lineage>
        <taxon>Bacteria</taxon>
        <taxon>Bacillati</taxon>
        <taxon>Actinomycetota</taxon>
        <taxon>Actinomycetes</taxon>
        <taxon>Streptosporangiales</taxon>
        <taxon>Thermomonosporaceae</taxon>
        <taxon>Actinomadura</taxon>
    </lineage>
</organism>
<proteinExistence type="predicted"/>
<keyword evidence="2" id="KW-0732">Signal</keyword>
<comment type="subcellular location">
    <subcellularLocation>
        <location evidence="1">Secreted</location>
    </subcellularLocation>
</comment>
<name>A0A9W6PTH9_9ACTN</name>
<dbReference type="PANTHER" id="PTHR34216:SF3">
    <property type="entry name" value="POLY-BETA-1,6-N-ACETYL-D-GLUCOSAMINE N-DEACETYLASE"/>
    <property type="match status" value="1"/>
</dbReference>
<dbReference type="Proteomes" id="UP001165124">
    <property type="component" value="Unassembled WGS sequence"/>
</dbReference>
<reference evidence="5" key="1">
    <citation type="submission" date="2023-02" db="EMBL/GenBank/DDBJ databases">
        <title>Actinomadura rubrobrunea NBRC 14622.</title>
        <authorList>
            <person name="Ichikawa N."/>
            <person name="Sato H."/>
            <person name="Tonouchi N."/>
        </authorList>
    </citation>
    <scope>NUCLEOTIDE SEQUENCE</scope>
    <source>
        <strain evidence="5">NBRC 14622</strain>
    </source>
</reference>
<dbReference type="PANTHER" id="PTHR34216">
    <property type="match status" value="1"/>
</dbReference>
<dbReference type="SUPFAM" id="SSF88713">
    <property type="entry name" value="Glycoside hydrolase/deacetylase"/>
    <property type="match status" value="1"/>
</dbReference>
<feature type="region of interest" description="Disordered" evidence="3">
    <location>
        <begin position="28"/>
        <end position="73"/>
    </location>
</feature>
<dbReference type="GO" id="GO:0045493">
    <property type="term" value="P:xylan catabolic process"/>
    <property type="evidence" value="ECO:0007669"/>
    <property type="project" value="UniProtKB-KW"/>
</dbReference>
<dbReference type="RefSeq" id="WP_067910795.1">
    <property type="nucleotide sequence ID" value="NZ_BSRZ01000002.1"/>
</dbReference>
<evidence type="ECO:0000313" key="5">
    <source>
        <dbReference type="EMBL" id="GLW63247.1"/>
    </source>
</evidence>
<keyword evidence="5" id="KW-0326">Glycosidase</keyword>
<feature type="compositionally biased region" description="Basic and acidic residues" evidence="3">
    <location>
        <begin position="44"/>
        <end position="62"/>
    </location>
</feature>
<dbReference type="InterPro" id="IPR051398">
    <property type="entry name" value="Polysacch_Deacetylase"/>
</dbReference>
<dbReference type="PROSITE" id="PS51677">
    <property type="entry name" value="NODB"/>
    <property type="match status" value="1"/>
</dbReference>
<dbReference type="AlphaFoldDB" id="A0A9W6PTH9"/>
<evidence type="ECO:0000256" key="3">
    <source>
        <dbReference type="SAM" id="MobiDB-lite"/>
    </source>
</evidence>
<dbReference type="GO" id="GO:0016798">
    <property type="term" value="F:hydrolase activity, acting on glycosyl bonds"/>
    <property type="evidence" value="ECO:0007669"/>
    <property type="project" value="UniProtKB-KW"/>
</dbReference>
<comment type="caution">
    <text evidence="5">The sequence shown here is derived from an EMBL/GenBank/DDBJ whole genome shotgun (WGS) entry which is preliminary data.</text>
</comment>
<dbReference type="GO" id="GO:0016810">
    <property type="term" value="F:hydrolase activity, acting on carbon-nitrogen (but not peptide) bonds"/>
    <property type="evidence" value="ECO:0007669"/>
    <property type="project" value="InterPro"/>
</dbReference>
<dbReference type="Gene3D" id="3.20.20.370">
    <property type="entry name" value="Glycoside hydrolase/deacetylase"/>
    <property type="match status" value="1"/>
</dbReference>
<evidence type="ECO:0000259" key="4">
    <source>
        <dbReference type="PROSITE" id="PS51677"/>
    </source>
</evidence>
<keyword evidence="5" id="KW-0378">Hydrolase</keyword>
<accession>A0A9W6PTH9</accession>
<keyword evidence="5" id="KW-0119">Carbohydrate metabolism</keyword>
<feature type="domain" description="NodB homology" evidence="4">
    <location>
        <begin position="147"/>
        <end position="372"/>
    </location>
</feature>